<reference evidence="2 3" key="1">
    <citation type="journal article" date="2013" name="BMC Genomics">
        <title>Comparative genomics of Campylobacter concisus isolates reveals genetic diversity and provides insights into disease association.</title>
        <authorList>
            <person name="Deshpande N.P."/>
            <person name="Kaakoush N.O."/>
            <person name="Wilkins M.R."/>
            <person name="Mitchell H.M."/>
        </authorList>
    </citation>
    <scope>NUCLEOTIDE SEQUENCE [LARGE SCALE GENOMIC DNA]</scope>
    <source>
        <strain evidence="2 3">UNSWCS</strain>
    </source>
</reference>
<sequence>MNVGYFKNQTFKAQDGKEIKFIGGIWNAVSNDGKTNYFRGHIETPLVAGGRVYLALFSPKEPNGLMFEATWSAPKRNNSSHTPQASESASDEIDVSQYCDSDEIPF</sequence>
<organism evidence="2 3">
    <name type="scientific">Campylobacter concisus UNSWCS</name>
    <dbReference type="NCBI Taxonomy" id="1242968"/>
    <lineage>
        <taxon>Bacteria</taxon>
        <taxon>Pseudomonadati</taxon>
        <taxon>Campylobacterota</taxon>
        <taxon>Epsilonproteobacteria</taxon>
        <taxon>Campylobacterales</taxon>
        <taxon>Campylobacteraceae</taxon>
        <taxon>Campylobacter</taxon>
    </lineage>
</organism>
<feature type="compositionally biased region" description="Polar residues" evidence="1">
    <location>
        <begin position="75"/>
        <end position="88"/>
    </location>
</feature>
<protein>
    <recommendedName>
        <fullName evidence="4">DUF736 domain-containing protein</fullName>
    </recommendedName>
</protein>
<comment type="caution">
    <text evidence="2">The sequence shown here is derived from an EMBL/GenBank/DDBJ whole genome shotgun (WGS) entry which is preliminary data.</text>
</comment>
<feature type="compositionally biased region" description="Acidic residues" evidence="1">
    <location>
        <begin position="89"/>
        <end position="106"/>
    </location>
</feature>
<proteinExistence type="predicted"/>
<dbReference type="PATRIC" id="fig|1242968.3.peg.1770"/>
<dbReference type="RefSeq" id="WP_021088166.1">
    <property type="nucleotide sequence ID" value="NZ_ANNG01000039.1"/>
</dbReference>
<feature type="region of interest" description="Disordered" evidence="1">
    <location>
        <begin position="73"/>
        <end position="106"/>
    </location>
</feature>
<accession>U2FA99</accession>
<gene>
    <name evidence="2" type="ORF">UNSWCS_1348</name>
</gene>
<evidence type="ECO:0000313" key="2">
    <source>
        <dbReference type="EMBL" id="ERJ27262.1"/>
    </source>
</evidence>
<dbReference type="Proteomes" id="UP000016620">
    <property type="component" value="Unassembled WGS sequence"/>
</dbReference>
<evidence type="ECO:0008006" key="4">
    <source>
        <dbReference type="Google" id="ProtNLM"/>
    </source>
</evidence>
<name>U2FA99_9BACT</name>
<dbReference type="EMBL" id="ANNG01000039">
    <property type="protein sequence ID" value="ERJ27262.1"/>
    <property type="molecule type" value="Genomic_DNA"/>
</dbReference>
<evidence type="ECO:0000313" key="3">
    <source>
        <dbReference type="Proteomes" id="UP000016620"/>
    </source>
</evidence>
<dbReference type="AlphaFoldDB" id="U2FA99"/>
<evidence type="ECO:0000256" key="1">
    <source>
        <dbReference type="SAM" id="MobiDB-lite"/>
    </source>
</evidence>